<dbReference type="OMA" id="NRMASYS"/>
<name>A0A7R8YU44_HERIL</name>
<dbReference type="PANTHER" id="PTHR15154">
    <property type="entry name" value="HAMARTIN"/>
    <property type="match status" value="1"/>
</dbReference>
<evidence type="ECO:0000313" key="3">
    <source>
        <dbReference type="EMBL" id="CAD7084331.1"/>
    </source>
</evidence>
<dbReference type="GO" id="GO:0032007">
    <property type="term" value="P:negative regulation of TOR signaling"/>
    <property type="evidence" value="ECO:0007669"/>
    <property type="project" value="TreeGrafter"/>
</dbReference>
<dbReference type="InterPro" id="IPR016024">
    <property type="entry name" value="ARM-type_fold"/>
</dbReference>
<feature type="coiled-coil region" evidence="1">
    <location>
        <begin position="756"/>
        <end position="864"/>
    </location>
</feature>
<feature type="region of interest" description="Disordered" evidence="2">
    <location>
        <begin position="446"/>
        <end position="468"/>
    </location>
</feature>
<evidence type="ECO:0008006" key="5">
    <source>
        <dbReference type="Google" id="ProtNLM"/>
    </source>
</evidence>
<dbReference type="EMBL" id="LR899011">
    <property type="protein sequence ID" value="CAD7084331.1"/>
    <property type="molecule type" value="Genomic_DNA"/>
</dbReference>
<dbReference type="GO" id="GO:0008285">
    <property type="term" value="P:negative regulation of cell population proliferation"/>
    <property type="evidence" value="ECO:0007669"/>
    <property type="project" value="TreeGrafter"/>
</dbReference>
<evidence type="ECO:0000256" key="1">
    <source>
        <dbReference type="SAM" id="Coils"/>
    </source>
</evidence>
<dbReference type="InterPro" id="IPR007483">
    <property type="entry name" value="Hamartin"/>
</dbReference>
<evidence type="ECO:0000313" key="4">
    <source>
        <dbReference type="Proteomes" id="UP000594454"/>
    </source>
</evidence>
<protein>
    <recommendedName>
        <fullName evidence="5">Hamartin</fullName>
    </recommendedName>
</protein>
<dbReference type="FunCoup" id="A0A7R8YU44">
    <property type="interactions" value="1715"/>
</dbReference>
<dbReference type="InParanoid" id="A0A7R8YU44"/>
<organism evidence="3 4">
    <name type="scientific">Hermetia illucens</name>
    <name type="common">Black soldier fly</name>
    <dbReference type="NCBI Taxonomy" id="343691"/>
    <lineage>
        <taxon>Eukaryota</taxon>
        <taxon>Metazoa</taxon>
        <taxon>Ecdysozoa</taxon>
        <taxon>Arthropoda</taxon>
        <taxon>Hexapoda</taxon>
        <taxon>Insecta</taxon>
        <taxon>Pterygota</taxon>
        <taxon>Neoptera</taxon>
        <taxon>Endopterygota</taxon>
        <taxon>Diptera</taxon>
        <taxon>Brachycera</taxon>
        <taxon>Stratiomyomorpha</taxon>
        <taxon>Stratiomyidae</taxon>
        <taxon>Hermetiinae</taxon>
        <taxon>Hermetia</taxon>
    </lineage>
</organism>
<dbReference type="GO" id="GO:0051726">
    <property type="term" value="P:regulation of cell cycle"/>
    <property type="evidence" value="ECO:0007669"/>
    <property type="project" value="TreeGrafter"/>
</dbReference>
<dbReference type="GO" id="GO:0033596">
    <property type="term" value="C:TSC1-TSC2 complex"/>
    <property type="evidence" value="ECO:0007669"/>
    <property type="project" value="TreeGrafter"/>
</dbReference>
<sequence length="1149" mass="130178">MDVQKLFEDLESNNPQESEAAKKTLAEFINQTKDQSILQGVMDYYVRTNSVRIIDVLVKVQSPIDMCVLDRIADWMRGQHRPVALDLLGFIIRKPPTWLYKIAKHKLIKEILKLLQTEKEIIHLMSALLCIITLLPIIPSSVPSFLPDLLDGFGHLAAWNAQNANTMHESQIIHIQIGIYLLFHYLYGMYPNSFLRYLRRFASKDSAIYQSTIRPLLETVKMHPLLVCSTPEDETNNTRWKEKQPHDIVVECAKLSLEYHQDSVVYFCKNVMLRKEAAANEAQISQLQFSSWNRPIPAFSTITDMSGTFRSLVDGSNLLAVQKMKNPIWSPSAEILSTPPPTAAITHTPTPNYNVPNMPSNVSGATGASPPEAAVEATPETTPLKDAVKRTIAANSTAIRALPVSSEPGTPLHKIDSKDVQPFDFNQQTYQLKGLHFRLLQVGRDRSESEKRLSSSKSVDLSGPSTTTGALQYDAQAVRSINLQPLDSPTNITESTQEDQEVSELTNTNFAVTHSDTLQDISADCGDETEQSPCSIGGLNSAACSTMPLQERRALRNRPKICCLNDHSSYLSYGTSPADNEHTDRCKLIKSTCRVRRSRSWPVIKNLQEVVTRQTQYSYQANGESSSPSGDDAVSAATHFKQIQQKSKLARKFDGRLLTCRKDSCTQTLPQWNYEEKLFELVIEQNKLRQMNQKKPFDPYEMFDQCVSKNVADTKNREDVLRDQIRLLHLLLNFERYRREVHAERNRRLLGKSRDLRSLEKDEDRLRDQLKKQQDEMEKLTMYAEKHRRRAKHREEELMSEVNLWKSKYHTELETSKQLRLNIENLQRRVNEEMAGRKGMMLQIEALQGELFDMRNEMQQVQYQAELGLQYKKELVKLQTELMVVGEIQVKCRDKLNDLESLKARDEEASQLQESYSKEIRETRSALETKSAQFDAATHQISALQANNAAKDINFTDQKRLLKSAKEEYDEKFKALEKKYEIQKMVIVQMEDRIAELYRNQTATSMATTTPESERTDFISSMEHNSPLSVSLTSNEGLSTSLRSVTEIRNLQALVVSPPNTATEHNSRSIPVTSSSVIISHQQASTSSQPFASASSSTTISSTRRTSSSIQTSSHSSITMGTTTTTTFNEMTTRLQNISSTSSSSSSAL</sequence>
<keyword evidence="1" id="KW-0175">Coiled coil</keyword>
<dbReference type="SUPFAM" id="SSF48371">
    <property type="entry name" value="ARM repeat"/>
    <property type="match status" value="1"/>
</dbReference>
<evidence type="ECO:0000256" key="2">
    <source>
        <dbReference type="SAM" id="MobiDB-lite"/>
    </source>
</evidence>
<dbReference type="Pfam" id="PF04388">
    <property type="entry name" value="Hamartin"/>
    <property type="match status" value="1"/>
</dbReference>
<reference evidence="3 4" key="1">
    <citation type="submission" date="2020-11" db="EMBL/GenBank/DDBJ databases">
        <authorList>
            <person name="Wallbank WR R."/>
            <person name="Pardo Diaz C."/>
            <person name="Kozak K."/>
            <person name="Martin S."/>
            <person name="Jiggins C."/>
            <person name="Moest M."/>
            <person name="Warren A I."/>
            <person name="Generalovic N T."/>
            <person name="Byers J.R.P. K."/>
            <person name="Montejo-Kovacevich G."/>
            <person name="Yen C E."/>
        </authorList>
    </citation>
    <scope>NUCLEOTIDE SEQUENCE [LARGE SCALE GENOMIC DNA]</scope>
</reference>
<accession>A0A7R8YU44</accession>
<keyword evidence="4" id="KW-1185">Reference proteome</keyword>
<dbReference type="PANTHER" id="PTHR15154:SF2">
    <property type="entry name" value="HAMARTIN"/>
    <property type="match status" value="1"/>
</dbReference>
<feature type="region of interest" description="Disordered" evidence="2">
    <location>
        <begin position="1081"/>
        <end position="1123"/>
    </location>
</feature>
<gene>
    <name evidence="3" type="ORF">HERILL_LOCUS7228</name>
</gene>
<dbReference type="OrthoDB" id="6022054at2759"/>
<proteinExistence type="predicted"/>
<feature type="region of interest" description="Disordered" evidence="2">
    <location>
        <begin position="363"/>
        <end position="382"/>
    </location>
</feature>
<dbReference type="Proteomes" id="UP000594454">
    <property type="component" value="Chromosome 3"/>
</dbReference>
<dbReference type="AlphaFoldDB" id="A0A7R8YU44"/>